<dbReference type="Pfam" id="PF00753">
    <property type="entry name" value="Lactamase_B"/>
    <property type="match status" value="1"/>
</dbReference>
<dbReference type="InterPro" id="IPR036866">
    <property type="entry name" value="RibonucZ/Hydroxyglut_hydro"/>
</dbReference>
<dbReference type="SUPFAM" id="SSF56281">
    <property type="entry name" value="Metallo-hydrolase/oxidoreductase"/>
    <property type="match status" value="1"/>
</dbReference>
<dbReference type="InterPro" id="IPR001279">
    <property type="entry name" value="Metallo-B-lactamas"/>
</dbReference>
<reference evidence="2 3" key="1">
    <citation type="journal article" date="2014" name="PLoS Genet.">
        <title>Phylogenetically driven sequencing of extremely halophilic archaea reveals strategies for static and dynamic osmo-response.</title>
        <authorList>
            <person name="Becker E.A."/>
            <person name="Seitzer P.M."/>
            <person name="Tritt A."/>
            <person name="Larsen D."/>
            <person name="Krusor M."/>
            <person name="Yao A.I."/>
            <person name="Wu D."/>
            <person name="Madern D."/>
            <person name="Eisen J.A."/>
            <person name="Darling A.E."/>
            <person name="Facciotti M.T."/>
        </authorList>
    </citation>
    <scope>NUCLEOTIDE SEQUENCE [LARGE SCALE GENOMIC DNA]</scope>
    <source>
        <strain evidence="2 3">DSM 1307</strain>
    </source>
</reference>
<sequence>MPCDKILLFDGRFFTALGVPGDMAIGDVFTVDGCSELHYVDTGMYDTAEYGAVYILDTDRPALIDTGIGTRYENILDALDEVGIAREELSYILPTHAHLDHAGGTGYLAEACPNATVLTHEIGVPHLIDPERLVAGTKAAVESQWEYYAEPKPVPEDRIEGLSDGDEIDCGNHTLAVHHAPGHAPHQVMFHDRANDALFTGDAAGIWIPSIETIRQTSPPSNFDLEACLADIETIREIDPDVLCFGHFGPREYDEALLDEYERILEEWVADIQNARAELGDDEAVIERFVERSEMAEAWSERKASAEERLNVRGVLAYLDQQ</sequence>
<dbReference type="eggNOG" id="arCOG00505">
    <property type="taxonomic scope" value="Archaea"/>
</dbReference>
<evidence type="ECO:0000313" key="3">
    <source>
        <dbReference type="Proteomes" id="UP000011568"/>
    </source>
</evidence>
<dbReference type="GO" id="GO:0016787">
    <property type="term" value="F:hydrolase activity"/>
    <property type="evidence" value="ECO:0007669"/>
    <property type="project" value="UniProtKB-KW"/>
</dbReference>
<feature type="domain" description="Metallo-beta-lactamase" evidence="1">
    <location>
        <begin position="50"/>
        <end position="247"/>
    </location>
</feature>
<dbReference type="InterPro" id="IPR037482">
    <property type="entry name" value="ST1585_MBL-fold"/>
</dbReference>
<protein>
    <submittedName>
        <fullName evidence="2">Zn-dependent hydrolase, glyoxylase</fullName>
    </submittedName>
</protein>
<dbReference type="SMART" id="SM00849">
    <property type="entry name" value="Lactamase_B"/>
    <property type="match status" value="1"/>
</dbReference>
<dbReference type="Gene3D" id="3.60.15.10">
    <property type="entry name" value="Ribonuclease Z/Hydroxyacylglutathione hydrolase-like"/>
    <property type="match status" value="1"/>
</dbReference>
<dbReference type="InterPro" id="IPR050855">
    <property type="entry name" value="NDM-1-like"/>
</dbReference>
<proteinExistence type="predicted"/>
<comment type="caution">
    <text evidence="2">The sequence shown here is derived from an EMBL/GenBank/DDBJ whole genome shotgun (WGS) entry which is preliminary data.</text>
</comment>
<dbReference type="Proteomes" id="UP000011568">
    <property type="component" value="Unassembled WGS sequence"/>
</dbReference>
<dbReference type="PANTHER" id="PTHR42951">
    <property type="entry name" value="METALLO-BETA-LACTAMASE DOMAIN-CONTAINING"/>
    <property type="match status" value="1"/>
</dbReference>
<organism evidence="2 3">
    <name type="scientific">Halococcus morrhuae DSM 1307</name>
    <dbReference type="NCBI Taxonomy" id="931277"/>
    <lineage>
        <taxon>Archaea</taxon>
        <taxon>Methanobacteriati</taxon>
        <taxon>Methanobacteriota</taxon>
        <taxon>Stenosarchaea group</taxon>
        <taxon>Halobacteria</taxon>
        <taxon>Halobacteriales</taxon>
        <taxon>Halococcaceae</taxon>
        <taxon>Halococcus</taxon>
    </lineage>
</organism>
<dbReference type="PANTHER" id="PTHR42951:SF4">
    <property type="entry name" value="ACYL-COENZYME A THIOESTERASE MBLAC2"/>
    <property type="match status" value="1"/>
</dbReference>
<evidence type="ECO:0000313" key="2">
    <source>
        <dbReference type="EMBL" id="EMA43006.1"/>
    </source>
</evidence>
<evidence type="ECO:0000259" key="1">
    <source>
        <dbReference type="SMART" id="SM00849"/>
    </source>
</evidence>
<accession>M0MBA1</accession>
<name>M0MBA1_HALMO</name>
<dbReference type="CDD" id="cd07726">
    <property type="entry name" value="ST1585-like_MBL-fold"/>
    <property type="match status" value="1"/>
</dbReference>
<keyword evidence="2" id="KW-0378">Hydrolase</keyword>
<dbReference type="STRING" id="931277.C448_10217"/>
<dbReference type="EMBL" id="AOMC01000123">
    <property type="protein sequence ID" value="EMA43006.1"/>
    <property type="molecule type" value="Genomic_DNA"/>
</dbReference>
<dbReference type="PATRIC" id="fig|931277.6.peg.1998"/>
<gene>
    <name evidence="2" type="ORF">C448_10217</name>
</gene>
<keyword evidence="3" id="KW-1185">Reference proteome</keyword>
<dbReference type="AlphaFoldDB" id="M0MBA1"/>